<dbReference type="Proteomes" id="UP000033038">
    <property type="component" value="Chromosome"/>
</dbReference>
<dbReference type="KEGG" id="mbw:MSBRW_2841"/>
<name>A0A0E3QNR9_METBA</name>
<dbReference type="RefSeq" id="WP_011306880.1">
    <property type="nucleotide sequence ID" value="NZ_CP009526.1"/>
</dbReference>
<dbReference type="HOGENOM" id="CLU_189623_0_0_2"/>
<dbReference type="GeneID" id="24824430"/>
<reference evidence="1 2" key="1">
    <citation type="submission" date="2014-07" db="EMBL/GenBank/DDBJ databases">
        <title>Methanogenic archaea and the global carbon cycle.</title>
        <authorList>
            <person name="Henriksen J.R."/>
            <person name="Luke J."/>
            <person name="Reinhart S."/>
            <person name="Benedict M.N."/>
            <person name="Youngblut N.D."/>
            <person name="Metcalf M.E."/>
            <person name="Whitaker R.J."/>
            <person name="Metcalf W.W."/>
        </authorList>
    </citation>
    <scope>NUCLEOTIDE SEQUENCE [LARGE SCALE GENOMIC DNA]</scope>
    <source>
        <strain evidence="1 2">Wiesmoor</strain>
    </source>
</reference>
<organism evidence="1 2">
    <name type="scientific">Methanosarcina barkeri str. Wiesmoor</name>
    <dbReference type="NCBI Taxonomy" id="1434109"/>
    <lineage>
        <taxon>Archaea</taxon>
        <taxon>Methanobacteriati</taxon>
        <taxon>Methanobacteriota</taxon>
        <taxon>Stenosarchaea group</taxon>
        <taxon>Methanomicrobia</taxon>
        <taxon>Methanosarcinales</taxon>
        <taxon>Methanosarcinaceae</taxon>
        <taxon>Methanosarcina</taxon>
    </lineage>
</organism>
<sequence length="88" mass="9529">MVKFVHLLVLLALIIWLAGSGCVENSKSEIEKSEVNSNVVGAGNGVPATDMEMGLTQAEIQEVDSNMAELEDLLKEASPEEEIEIEEL</sequence>
<evidence type="ECO:0000313" key="2">
    <source>
        <dbReference type="Proteomes" id="UP000033038"/>
    </source>
</evidence>
<dbReference type="PROSITE" id="PS51257">
    <property type="entry name" value="PROKAR_LIPOPROTEIN"/>
    <property type="match status" value="1"/>
</dbReference>
<evidence type="ECO:0000313" key="1">
    <source>
        <dbReference type="EMBL" id="AKB52094.1"/>
    </source>
</evidence>
<gene>
    <name evidence="1" type="ORF">MSBRW_2841</name>
</gene>
<proteinExistence type="predicted"/>
<dbReference type="EMBL" id="CP009526">
    <property type="protein sequence ID" value="AKB52094.1"/>
    <property type="molecule type" value="Genomic_DNA"/>
</dbReference>
<accession>A0A0E3QNR9</accession>
<protein>
    <recommendedName>
        <fullName evidence="3">Lipoprotein</fullName>
    </recommendedName>
</protein>
<dbReference type="PATRIC" id="fig|1434109.4.peg.3704"/>
<evidence type="ECO:0008006" key="3">
    <source>
        <dbReference type="Google" id="ProtNLM"/>
    </source>
</evidence>
<dbReference type="AlphaFoldDB" id="A0A0E3QNR9"/>